<dbReference type="PANTHER" id="PTHR45696:SF10">
    <property type="entry name" value="LARGE RIBOSOMAL SUBUNIT PROTEIN P1"/>
    <property type="match status" value="1"/>
</dbReference>
<dbReference type="InterPro" id="IPR038716">
    <property type="entry name" value="P1/P2_N_sf"/>
</dbReference>
<evidence type="ECO:0000256" key="3">
    <source>
        <dbReference type="ARBA" id="ARBA00011266"/>
    </source>
</evidence>
<accession>A0A200Q499</accession>
<dbReference type="GO" id="GO:0043021">
    <property type="term" value="F:ribonucleoprotein complex binding"/>
    <property type="evidence" value="ECO:0007669"/>
    <property type="project" value="TreeGrafter"/>
</dbReference>
<gene>
    <name evidence="7" type="ORF">BVC80_441g20</name>
</gene>
<dbReference type="InParanoid" id="A0A200Q499"/>
<feature type="region of interest" description="Disordered" evidence="6">
    <location>
        <begin position="80"/>
        <end position="109"/>
    </location>
</feature>
<dbReference type="OMA" id="YSAHDHE"/>
<dbReference type="GO" id="GO:0002181">
    <property type="term" value="P:cytoplasmic translation"/>
    <property type="evidence" value="ECO:0007669"/>
    <property type="project" value="TreeGrafter"/>
</dbReference>
<protein>
    <submittedName>
        <fullName evidence="7">Ribosomal protein L10/L12</fullName>
    </submittedName>
</protein>
<evidence type="ECO:0000256" key="2">
    <source>
        <dbReference type="ARBA" id="ARBA00005436"/>
    </source>
</evidence>
<dbReference type="GO" id="GO:0006414">
    <property type="term" value="P:translational elongation"/>
    <property type="evidence" value="ECO:0007669"/>
    <property type="project" value="InterPro"/>
</dbReference>
<evidence type="ECO:0000256" key="5">
    <source>
        <dbReference type="ARBA" id="ARBA00023274"/>
    </source>
</evidence>
<evidence type="ECO:0000313" key="7">
    <source>
        <dbReference type="EMBL" id="OVA05281.1"/>
    </source>
</evidence>
<dbReference type="OrthoDB" id="5348404at2759"/>
<dbReference type="PANTHER" id="PTHR45696">
    <property type="entry name" value="60S ACIDIC RIBOSOMAL PROTEIN P1"/>
    <property type="match status" value="1"/>
</dbReference>
<dbReference type="InterPro" id="IPR027534">
    <property type="entry name" value="Ribosomal_P1/P2"/>
</dbReference>
<dbReference type="Proteomes" id="UP000195402">
    <property type="component" value="Unassembled WGS sequence"/>
</dbReference>
<evidence type="ECO:0000256" key="6">
    <source>
        <dbReference type="SAM" id="MobiDB-lite"/>
    </source>
</evidence>
<proteinExistence type="inferred from homology"/>
<comment type="subunit">
    <text evidence="3">P1 and P2 exist as dimers at the large ribosomal subunit.</text>
</comment>
<sequence>MSAGELACTYASMILHDDGISISAEKIATLVKSANVDVEPFWPSLFAKLLQKINVEDGNVGSGGGAAVVAVAAPSGGGAAAATAAPAAEEKKEEPKEESDDDMGFSLFD</sequence>
<organism evidence="7 8">
    <name type="scientific">Macleaya cordata</name>
    <name type="common">Five-seeded plume-poppy</name>
    <name type="synonym">Bocconia cordata</name>
    <dbReference type="NCBI Taxonomy" id="56857"/>
    <lineage>
        <taxon>Eukaryota</taxon>
        <taxon>Viridiplantae</taxon>
        <taxon>Streptophyta</taxon>
        <taxon>Embryophyta</taxon>
        <taxon>Tracheophyta</taxon>
        <taxon>Spermatophyta</taxon>
        <taxon>Magnoliopsida</taxon>
        <taxon>Ranunculales</taxon>
        <taxon>Papaveraceae</taxon>
        <taxon>Papaveroideae</taxon>
        <taxon>Macleaya</taxon>
    </lineage>
</organism>
<dbReference type="FunCoup" id="A0A200Q499">
    <property type="interactions" value="1319"/>
</dbReference>
<keyword evidence="4 7" id="KW-0689">Ribosomal protein</keyword>
<dbReference type="GO" id="GO:0030295">
    <property type="term" value="F:protein kinase activator activity"/>
    <property type="evidence" value="ECO:0007669"/>
    <property type="project" value="TreeGrafter"/>
</dbReference>
<dbReference type="GO" id="GO:0022625">
    <property type="term" value="C:cytosolic large ribosomal subunit"/>
    <property type="evidence" value="ECO:0007669"/>
    <property type="project" value="TreeGrafter"/>
</dbReference>
<dbReference type="HAMAP" id="MF_01478">
    <property type="entry name" value="Ribosomal_L12_arch"/>
    <property type="match status" value="1"/>
</dbReference>
<dbReference type="AlphaFoldDB" id="A0A200Q499"/>
<reference evidence="7 8" key="1">
    <citation type="journal article" date="2017" name="Mol. Plant">
        <title>The Genome of Medicinal Plant Macleaya cordata Provides New Insights into Benzylisoquinoline Alkaloids Metabolism.</title>
        <authorList>
            <person name="Liu X."/>
            <person name="Liu Y."/>
            <person name="Huang P."/>
            <person name="Ma Y."/>
            <person name="Qing Z."/>
            <person name="Tang Q."/>
            <person name="Cao H."/>
            <person name="Cheng P."/>
            <person name="Zheng Y."/>
            <person name="Yuan Z."/>
            <person name="Zhou Y."/>
            <person name="Liu J."/>
            <person name="Tang Z."/>
            <person name="Zhuo Y."/>
            <person name="Zhang Y."/>
            <person name="Yu L."/>
            <person name="Huang J."/>
            <person name="Yang P."/>
            <person name="Peng Q."/>
            <person name="Zhang J."/>
            <person name="Jiang W."/>
            <person name="Zhang Z."/>
            <person name="Lin K."/>
            <person name="Ro D.K."/>
            <person name="Chen X."/>
            <person name="Xiong X."/>
            <person name="Shang Y."/>
            <person name="Huang S."/>
            <person name="Zeng J."/>
        </authorList>
    </citation>
    <scope>NUCLEOTIDE SEQUENCE [LARGE SCALE GENOMIC DNA]</scope>
    <source>
        <strain evidence="8">cv. BLH2017</strain>
        <tissue evidence="7">Root</tissue>
    </source>
</reference>
<dbReference type="Pfam" id="PF00428">
    <property type="entry name" value="Ribosomal_60s"/>
    <property type="match status" value="1"/>
</dbReference>
<evidence type="ECO:0000256" key="1">
    <source>
        <dbReference type="ARBA" id="ARBA00003362"/>
    </source>
</evidence>
<dbReference type="CDD" id="cd05831">
    <property type="entry name" value="Ribosomal_P1"/>
    <property type="match status" value="1"/>
</dbReference>
<dbReference type="EMBL" id="MVGT01003118">
    <property type="protein sequence ID" value="OVA05281.1"/>
    <property type="molecule type" value="Genomic_DNA"/>
</dbReference>
<dbReference type="Gene3D" id="1.10.10.1410">
    <property type="match status" value="1"/>
</dbReference>
<evidence type="ECO:0000256" key="4">
    <source>
        <dbReference type="ARBA" id="ARBA00022980"/>
    </source>
</evidence>
<dbReference type="FunFam" id="1.10.10.1410:FF:000001">
    <property type="entry name" value="60S acidic ribosomal protein P1"/>
    <property type="match status" value="1"/>
</dbReference>
<name>A0A200Q499_MACCD</name>
<comment type="similarity">
    <text evidence="2">Belongs to the eukaryotic ribosomal protein P1/P2 family.</text>
</comment>
<keyword evidence="5" id="KW-0687">Ribonucleoprotein</keyword>
<dbReference type="STRING" id="56857.A0A200Q499"/>
<dbReference type="GO" id="GO:0003735">
    <property type="term" value="F:structural constituent of ribosome"/>
    <property type="evidence" value="ECO:0007669"/>
    <property type="project" value="InterPro"/>
</dbReference>
<comment type="function">
    <text evidence="1">Plays an important role in the elongation step of protein synthesis.</text>
</comment>
<keyword evidence="8" id="KW-1185">Reference proteome</keyword>
<comment type="caution">
    <text evidence="7">The sequence shown here is derived from an EMBL/GenBank/DDBJ whole genome shotgun (WGS) entry which is preliminary data.</text>
</comment>
<evidence type="ECO:0000313" key="8">
    <source>
        <dbReference type="Proteomes" id="UP000195402"/>
    </source>
</evidence>